<feature type="transmembrane region" description="Helical" evidence="6">
    <location>
        <begin position="9"/>
        <end position="35"/>
    </location>
</feature>
<feature type="transmembrane region" description="Helical" evidence="6">
    <location>
        <begin position="55"/>
        <end position="83"/>
    </location>
</feature>
<comment type="caution">
    <text evidence="7">The sequence shown here is derived from an EMBL/GenBank/DDBJ whole genome shotgun (WGS) entry which is preliminary data.</text>
</comment>
<accession>A0ABP8N3B8</accession>
<comment type="subcellular location">
    <subcellularLocation>
        <location evidence="1">Cell membrane</location>
        <topology evidence="1">Multi-pass membrane protein</topology>
    </subcellularLocation>
</comment>
<dbReference type="Pfam" id="PF03739">
    <property type="entry name" value="LptF_LptG"/>
    <property type="match status" value="1"/>
</dbReference>
<feature type="transmembrane region" description="Helical" evidence="6">
    <location>
        <begin position="376"/>
        <end position="394"/>
    </location>
</feature>
<feature type="transmembrane region" description="Helical" evidence="6">
    <location>
        <begin position="401"/>
        <end position="417"/>
    </location>
</feature>
<evidence type="ECO:0000313" key="7">
    <source>
        <dbReference type="EMBL" id="GAA4459215.1"/>
    </source>
</evidence>
<dbReference type="RefSeq" id="WP_344828736.1">
    <property type="nucleotide sequence ID" value="NZ_BAABEZ010000024.1"/>
</dbReference>
<evidence type="ECO:0000256" key="2">
    <source>
        <dbReference type="ARBA" id="ARBA00022475"/>
    </source>
</evidence>
<evidence type="ECO:0000256" key="1">
    <source>
        <dbReference type="ARBA" id="ARBA00004651"/>
    </source>
</evidence>
<feature type="transmembrane region" description="Helical" evidence="6">
    <location>
        <begin position="437"/>
        <end position="456"/>
    </location>
</feature>
<gene>
    <name evidence="7" type="ORF">GCM10023092_28740</name>
</gene>
<protein>
    <submittedName>
        <fullName evidence="7">LptF/LptG family permease</fullName>
    </submittedName>
</protein>
<keyword evidence="3 6" id="KW-0812">Transmembrane</keyword>
<evidence type="ECO:0000256" key="3">
    <source>
        <dbReference type="ARBA" id="ARBA00022692"/>
    </source>
</evidence>
<keyword evidence="2" id="KW-1003">Cell membrane</keyword>
<dbReference type="Proteomes" id="UP001501410">
    <property type="component" value="Unassembled WGS sequence"/>
</dbReference>
<evidence type="ECO:0000256" key="6">
    <source>
        <dbReference type="SAM" id="Phobius"/>
    </source>
</evidence>
<dbReference type="PANTHER" id="PTHR33529">
    <property type="entry name" value="SLR0882 PROTEIN-RELATED"/>
    <property type="match status" value="1"/>
</dbReference>
<keyword evidence="5 6" id="KW-0472">Membrane</keyword>
<organism evidence="7 8">
    <name type="scientific">Rurimicrobium arvi</name>
    <dbReference type="NCBI Taxonomy" id="2049916"/>
    <lineage>
        <taxon>Bacteria</taxon>
        <taxon>Pseudomonadati</taxon>
        <taxon>Bacteroidota</taxon>
        <taxon>Chitinophagia</taxon>
        <taxon>Chitinophagales</taxon>
        <taxon>Chitinophagaceae</taxon>
        <taxon>Rurimicrobium</taxon>
    </lineage>
</organism>
<feature type="transmembrane region" description="Helical" evidence="6">
    <location>
        <begin position="104"/>
        <end position="124"/>
    </location>
</feature>
<evidence type="ECO:0000313" key="8">
    <source>
        <dbReference type="Proteomes" id="UP001501410"/>
    </source>
</evidence>
<dbReference type="PANTHER" id="PTHR33529:SF6">
    <property type="entry name" value="YJGP_YJGQ FAMILY PERMEASE"/>
    <property type="match status" value="1"/>
</dbReference>
<dbReference type="EMBL" id="BAABEZ010000024">
    <property type="protein sequence ID" value="GAA4459215.1"/>
    <property type="molecule type" value="Genomic_DNA"/>
</dbReference>
<name>A0ABP8N3B8_9BACT</name>
<sequence length="486" mass="54431">MLPKKIDILLIRSFLGPFVVSFFVMLFVLVMQFFWVYMDELIGKGFGIGLILQLLFYMSATLVPLAIPLAVLLASIMTFGALGENYELIAIKSAGVSLLRIMKPLFLLMVAISGFAFFFSNNIIPIANLKALTLLYDLRNSKVTLSLREGQFNKDISGFAIRIGSKSKNGDTIRDVIIYDVSAGAGNDKMVIAKSAELLPVPEKRALIFRLKDGWRYEEAQNGRGANSYSQTRMSFKQYDKVFDMSGFTVRKSDENSMKNGQTMMNISQLTHQIDTIGRNKLREVNRYSSEMKTYYSFQGDQKKTLMNKVAVAAVAKSLPDSGLLAQIPDSVRKRAIELAQAQARSVKLYSEITSKMFDVFNDSIVAYKIEIHRKFSISFACMLLFLIGAPLGAIIRKGGIGLPLIVAVIFFVAYFITSQTGETLSESKKLPPYMGMWLSTVALLPFAVIFIRAAMNDSKMFSKEWYMRVVGMVRSVFRAKKNKAS</sequence>
<proteinExistence type="predicted"/>
<dbReference type="InterPro" id="IPR005495">
    <property type="entry name" value="LptG/LptF_permease"/>
</dbReference>
<keyword evidence="8" id="KW-1185">Reference proteome</keyword>
<keyword evidence="4 6" id="KW-1133">Transmembrane helix</keyword>
<evidence type="ECO:0000256" key="4">
    <source>
        <dbReference type="ARBA" id="ARBA00022989"/>
    </source>
</evidence>
<reference evidence="8" key="1">
    <citation type="journal article" date="2019" name="Int. J. Syst. Evol. Microbiol.">
        <title>The Global Catalogue of Microorganisms (GCM) 10K type strain sequencing project: providing services to taxonomists for standard genome sequencing and annotation.</title>
        <authorList>
            <consortium name="The Broad Institute Genomics Platform"/>
            <consortium name="The Broad Institute Genome Sequencing Center for Infectious Disease"/>
            <person name="Wu L."/>
            <person name="Ma J."/>
        </authorList>
    </citation>
    <scope>NUCLEOTIDE SEQUENCE [LARGE SCALE GENOMIC DNA]</scope>
    <source>
        <strain evidence="8">JCM 31921</strain>
    </source>
</reference>
<evidence type="ECO:0000256" key="5">
    <source>
        <dbReference type="ARBA" id="ARBA00023136"/>
    </source>
</evidence>